<gene>
    <name evidence="2" type="ordered locus">Thivi_1529</name>
</gene>
<keyword evidence="3" id="KW-1185">Reference proteome</keyword>
<proteinExistence type="predicted"/>
<dbReference type="EMBL" id="CP003154">
    <property type="protein sequence ID" value="AFL73524.1"/>
    <property type="molecule type" value="Genomic_DNA"/>
</dbReference>
<dbReference type="Proteomes" id="UP000006062">
    <property type="component" value="Chromosome"/>
</dbReference>
<feature type="compositionally biased region" description="Basic and acidic residues" evidence="1">
    <location>
        <begin position="235"/>
        <end position="257"/>
    </location>
</feature>
<dbReference type="AlphaFoldDB" id="I3Y956"/>
<dbReference type="OrthoDB" id="8561347at2"/>
<evidence type="ECO:0000313" key="3">
    <source>
        <dbReference type="Proteomes" id="UP000006062"/>
    </source>
</evidence>
<dbReference type="eggNOG" id="ENOG5032STJ">
    <property type="taxonomic scope" value="Bacteria"/>
</dbReference>
<evidence type="ECO:0000256" key="1">
    <source>
        <dbReference type="SAM" id="MobiDB-lite"/>
    </source>
</evidence>
<dbReference type="HOGENOM" id="CLU_085051_1_0_6"/>
<protein>
    <submittedName>
        <fullName evidence="2">Uncharacterized protein</fullName>
    </submittedName>
</protein>
<dbReference type="KEGG" id="tvi:Thivi_1529"/>
<organism evidence="2 3">
    <name type="scientific">Thiocystis violascens (strain ATCC 17096 / DSM 198 / 6111)</name>
    <name type="common">Chromatium violascens</name>
    <dbReference type="NCBI Taxonomy" id="765911"/>
    <lineage>
        <taxon>Bacteria</taxon>
        <taxon>Pseudomonadati</taxon>
        <taxon>Pseudomonadota</taxon>
        <taxon>Gammaproteobacteria</taxon>
        <taxon>Chromatiales</taxon>
        <taxon>Chromatiaceae</taxon>
        <taxon>Thiocystis</taxon>
    </lineage>
</organism>
<feature type="region of interest" description="Disordered" evidence="1">
    <location>
        <begin position="225"/>
        <end position="263"/>
    </location>
</feature>
<reference evidence="2 3" key="1">
    <citation type="submission" date="2012-06" db="EMBL/GenBank/DDBJ databases">
        <title>Complete sequence of Thiocystis violascens DSM 198.</title>
        <authorList>
            <consortium name="US DOE Joint Genome Institute"/>
            <person name="Lucas S."/>
            <person name="Han J."/>
            <person name="Lapidus A."/>
            <person name="Cheng J.-F."/>
            <person name="Goodwin L."/>
            <person name="Pitluck S."/>
            <person name="Peters L."/>
            <person name="Ovchinnikova G."/>
            <person name="Teshima H."/>
            <person name="Detter J.C."/>
            <person name="Han C."/>
            <person name="Tapia R."/>
            <person name="Land M."/>
            <person name="Hauser L."/>
            <person name="Kyrpides N."/>
            <person name="Ivanova N."/>
            <person name="Pagani I."/>
            <person name="Vogl K."/>
            <person name="Liu Z."/>
            <person name="Frigaard N.-U."/>
            <person name="Bryant D."/>
            <person name="Woyke T."/>
        </authorList>
    </citation>
    <scope>NUCLEOTIDE SEQUENCE [LARGE SCALE GENOMIC DNA]</scope>
    <source>
        <strain evidence="3">ATCC 17096 / DSM 198 / 6111</strain>
    </source>
</reference>
<sequence length="263" mass="29059">MLCDHDRKVFSDLLDELGETYGQTVSVGLKQTWWRLLAAHLDLPTLRQVLDCHLLDAERGRYFPRPSDIIAVLERAGGGHPSSDEAWALAVDTFDEAASVCVTEEILLAATAAAPVWECGDRVGARMAFKGAYERLVAERRRQGQPPQWRLSLGWDPGQRTNAAERAVAAGRLSAEAVRHLLPAPEDANTPKRLTGTVVAIPQTEEAAIRQQLRTLRELILRAVPPTPAPPAERAQARREHIAQRKRTAARDIDRLRASRGAP</sequence>
<evidence type="ECO:0000313" key="2">
    <source>
        <dbReference type="EMBL" id="AFL73524.1"/>
    </source>
</evidence>
<accession>I3Y956</accession>
<dbReference type="STRING" id="765911.Thivi_1529"/>
<name>I3Y956_THIV6</name>